<dbReference type="PANTHER" id="PTHR31157">
    <property type="entry name" value="SCP DOMAIN-CONTAINING PROTEIN"/>
    <property type="match status" value="1"/>
</dbReference>
<accession>A0ABU5C9Q7</accession>
<dbReference type="CDD" id="cd05379">
    <property type="entry name" value="CAP_bacterial"/>
    <property type="match status" value="1"/>
</dbReference>
<sequence length="270" mass="30103">MFKQITTVAVLSSAILFGGASLHSADASAQDQGQSQPYKIYYSTNYSWNNLNQDSDFSNMFKNCFSWQNHSDQAAQNQGQNTQSQKAPEKQQAAQQKPAKQQTQETVQQKPAKQQAQQAEKQPAKQQTTEQSTEDQKQSASSKQQGLSDYEQQVVDLTNQERAKEGLKPLKADVELSKVAREKSHDMAVNGYFSHNSPTYGSPFDMMKSWGISYNTAGENIAKGQKTPQEVVNAWMNSEGHRANIMNPKFTKIGVGYSSQGNIWTQQFIG</sequence>
<feature type="chain" id="PRO_5046079752" evidence="2">
    <location>
        <begin position="30"/>
        <end position="270"/>
    </location>
</feature>
<dbReference type="InterPro" id="IPR014044">
    <property type="entry name" value="CAP_dom"/>
</dbReference>
<evidence type="ECO:0000256" key="2">
    <source>
        <dbReference type="SAM" id="SignalP"/>
    </source>
</evidence>
<dbReference type="InterPro" id="IPR014258">
    <property type="entry name" value="CAP_domain_YkwD-like"/>
</dbReference>
<evidence type="ECO:0000313" key="5">
    <source>
        <dbReference type="Proteomes" id="UP001281447"/>
    </source>
</evidence>
<feature type="compositionally biased region" description="Polar residues" evidence="1">
    <location>
        <begin position="72"/>
        <end position="84"/>
    </location>
</feature>
<evidence type="ECO:0000313" key="4">
    <source>
        <dbReference type="EMBL" id="MDY0395785.1"/>
    </source>
</evidence>
<dbReference type="InterPro" id="IPR035940">
    <property type="entry name" value="CAP_sf"/>
</dbReference>
<dbReference type="Proteomes" id="UP001281447">
    <property type="component" value="Unassembled WGS sequence"/>
</dbReference>
<evidence type="ECO:0000259" key="3">
    <source>
        <dbReference type="Pfam" id="PF00188"/>
    </source>
</evidence>
<dbReference type="EMBL" id="JAWDIP010000003">
    <property type="protein sequence ID" value="MDY0395785.1"/>
    <property type="molecule type" value="Genomic_DNA"/>
</dbReference>
<feature type="domain" description="SCP" evidence="3">
    <location>
        <begin position="155"/>
        <end position="268"/>
    </location>
</feature>
<keyword evidence="5" id="KW-1185">Reference proteome</keyword>
<organism evidence="4 5">
    <name type="scientific">Tigheibacillus halophilus</name>
    <dbReference type="NCBI Taxonomy" id="361280"/>
    <lineage>
        <taxon>Bacteria</taxon>
        <taxon>Bacillati</taxon>
        <taxon>Bacillota</taxon>
        <taxon>Bacilli</taxon>
        <taxon>Bacillales</taxon>
        <taxon>Bacillaceae</taxon>
        <taxon>Tigheibacillus</taxon>
    </lineage>
</organism>
<evidence type="ECO:0000256" key="1">
    <source>
        <dbReference type="SAM" id="MobiDB-lite"/>
    </source>
</evidence>
<dbReference type="Pfam" id="PF00188">
    <property type="entry name" value="CAP"/>
    <property type="match status" value="1"/>
</dbReference>
<keyword evidence="2" id="KW-0732">Signal</keyword>
<comment type="caution">
    <text evidence="4">The sequence shown here is derived from an EMBL/GenBank/DDBJ whole genome shotgun (WGS) entry which is preliminary data.</text>
</comment>
<gene>
    <name evidence="4" type="ORF">RWE15_16895</name>
</gene>
<dbReference type="RefSeq" id="WP_390358091.1">
    <property type="nucleotide sequence ID" value="NZ_JBHUIZ010000018.1"/>
</dbReference>
<dbReference type="SUPFAM" id="SSF55797">
    <property type="entry name" value="PR-1-like"/>
    <property type="match status" value="1"/>
</dbReference>
<proteinExistence type="predicted"/>
<dbReference type="Gene3D" id="3.40.33.10">
    <property type="entry name" value="CAP"/>
    <property type="match status" value="1"/>
</dbReference>
<feature type="compositionally biased region" description="Polar residues" evidence="1">
    <location>
        <begin position="138"/>
        <end position="150"/>
    </location>
</feature>
<dbReference type="PANTHER" id="PTHR31157:SF1">
    <property type="entry name" value="SCP DOMAIN-CONTAINING PROTEIN"/>
    <property type="match status" value="1"/>
</dbReference>
<feature type="region of interest" description="Disordered" evidence="1">
    <location>
        <begin position="72"/>
        <end position="150"/>
    </location>
</feature>
<dbReference type="NCBIfam" id="TIGR02909">
    <property type="entry name" value="spore_YkwD"/>
    <property type="match status" value="1"/>
</dbReference>
<protein>
    <submittedName>
        <fullName evidence="4">CAP domain-containing protein</fullName>
    </submittedName>
</protein>
<feature type="compositionally biased region" description="Low complexity" evidence="1">
    <location>
        <begin position="90"/>
        <end position="127"/>
    </location>
</feature>
<feature type="signal peptide" evidence="2">
    <location>
        <begin position="1"/>
        <end position="29"/>
    </location>
</feature>
<reference evidence="4 5" key="1">
    <citation type="submission" date="2023-10" db="EMBL/GenBank/DDBJ databases">
        <title>Virgibacillus halophilus 5B73C genome.</title>
        <authorList>
            <person name="Miliotis G."/>
            <person name="Sengupta P."/>
            <person name="Hameed A."/>
            <person name="Chuvochina M."/>
            <person name="Mcdonagh F."/>
            <person name="Simpson A.C."/>
            <person name="Singh N.K."/>
            <person name="Rekha P.D."/>
            <person name="Raman K."/>
            <person name="Hugenholtz P."/>
            <person name="Venkateswaran K."/>
        </authorList>
    </citation>
    <scope>NUCLEOTIDE SEQUENCE [LARGE SCALE GENOMIC DNA]</scope>
    <source>
        <strain evidence="4 5">5B73C</strain>
    </source>
</reference>
<name>A0ABU5C9Q7_9BACI</name>